<evidence type="ECO:0000256" key="2">
    <source>
        <dbReference type="ARBA" id="ARBA00022642"/>
    </source>
</evidence>
<name>A0A1D2ND05_ORCCI</name>
<evidence type="ECO:0000256" key="1">
    <source>
        <dbReference type="ARBA" id="ARBA00006336"/>
    </source>
</evidence>
<evidence type="ECO:0000256" key="8">
    <source>
        <dbReference type="ARBA" id="ARBA00043224"/>
    </source>
</evidence>
<dbReference type="PANTHER" id="PTHR11080">
    <property type="entry name" value="PYRAZINAMIDASE/NICOTINAMIDASE"/>
    <property type="match status" value="1"/>
</dbReference>
<keyword evidence="2" id="KW-0662">Pyridine nucleotide biosynthesis</keyword>
<dbReference type="Pfam" id="PF00857">
    <property type="entry name" value="Isochorismatase"/>
    <property type="match status" value="1"/>
</dbReference>
<dbReference type="EMBL" id="LJIJ01000086">
    <property type="protein sequence ID" value="ODN03138.1"/>
    <property type="molecule type" value="Genomic_DNA"/>
</dbReference>
<dbReference type="SUPFAM" id="SSF52499">
    <property type="entry name" value="Isochorismatase-like hydrolases"/>
    <property type="match status" value="2"/>
</dbReference>
<keyword evidence="5" id="KW-0106">Calcium</keyword>
<dbReference type="InterPro" id="IPR036380">
    <property type="entry name" value="Isochorismatase-like_sf"/>
</dbReference>
<dbReference type="InterPro" id="IPR052347">
    <property type="entry name" value="Isochorismatase_Nicotinamidase"/>
</dbReference>
<comment type="caution">
    <text evidence="10">The sequence shown here is derived from an EMBL/GenBank/DDBJ whole genome shotgun (WGS) entry which is preliminary data.</text>
</comment>
<accession>A0A1D2ND05</accession>
<evidence type="ECO:0000256" key="4">
    <source>
        <dbReference type="ARBA" id="ARBA00022801"/>
    </source>
</evidence>
<gene>
    <name evidence="10" type="ORF">Ocin01_03542</name>
</gene>
<evidence type="ECO:0000256" key="6">
    <source>
        <dbReference type="ARBA" id="ARBA00037900"/>
    </source>
</evidence>
<evidence type="ECO:0000256" key="5">
    <source>
        <dbReference type="ARBA" id="ARBA00022837"/>
    </source>
</evidence>
<dbReference type="AlphaFoldDB" id="A0A1D2ND05"/>
<protein>
    <recommendedName>
        <fullName evidence="7">nicotinamidase</fullName>
        <ecNumber evidence="7">3.5.1.19</ecNumber>
    </recommendedName>
    <alternativeName>
        <fullName evidence="8">Nicotinamide deamidase</fullName>
    </alternativeName>
</protein>
<dbReference type="InterPro" id="IPR018247">
    <property type="entry name" value="EF_Hand_1_Ca_BS"/>
</dbReference>
<evidence type="ECO:0000259" key="9">
    <source>
        <dbReference type="PROSITE" id="PS50222"/>
    </source>
</evidence>
<sequence>MFLYTGKSRLAISAQFNSIGGFTDSASSCPIGWDLSFVQISVINCAATATNINTDSAEVGPESNDSVGSSLEAAAVEMESVSKAISDVQLDNIMENNLNGSQENSTGKNELSGFWKNANETMQKFDANKDQHLDFAEFSALCEALFVNNGKAYTIEEKTLRTIFKIFDQNSNGVLCMYEFTECYNAWIKKILNPVSAIVVIDVQNDFISGSLALKNSPAHQDGAEVVEPINRMLENVAFDKVFYSLDWHPTNHISFADNVNLRKLDKSSPIQDPNEAKEFDVVVFEGPPLMEQKLWPRHCVQKSWGAQLQDDLKVLPDGQMIYKGTNPDRDSYSALFDNAKTSSTDLVGLLSEFGITDVYVCGLAADFCVGKFMSVETCHNVLFIVKKNKNLTLVLLTLTGFTGKDALDLGYRTIFVEDATRGITMEGINATHENLIENHAILVQTDEVKDMVSGVDRRPELGLKLALEIEKKRLQNGKTEKN</sequence>
<keyword evidence="11" id="KW-1185">Reference proteome</keyword>
<keyword evidence="4" id="KW-0378">Hydrolase</keyword>
<dbReference type="SMART" id="SM00054">
    <property type="entry name" value="EFh"/>
    <property type="match status" value="2"/>
</dbReference>
<feature type="domain" description="EF-hand" evidence="9">
    <location>
        <begin position="113"/>
        <end position="148"/>
    </location>
</feature>
<dbReference type="STRING" id="48709.A0A1D2ND05"/>
<dbReference type="Gene3D" id="1.10.238.10">
    <property type="entry name" value="EF-hand"/>
    <property type="match status" value="1"/>
</dbReference>
<evidence type="ECO:0000256" key="3">
    <source>
        <dbReference type="ARBA" id="ARBA00022723"/>
    </source>
</evidence>
<dbReference type="GO" id="GO:0008936">
    <property type="term" value="F:nicotinamidase activity"/>
    <property type="evidence" value="ECO:0007669"/>
    <property type="project" value="UniProtKB-EC"/>
</dbReference>
<evidence type="ECO:0000256" key="7">
    <source>
        <dbReference type="ARBA" id="ARBA00039017"/>
    </source>
</evidence>
<dbReference type="PROSITE" id="PS50222">
    <property type="entry name" value="EF_HAND_2"/>
    <property type="match status" value="2"/>
</dbReference>
<evidence type="ECO:0000313" key="11">
    <source>
        <dbReference type="Proteomes" id="UP000094527"/>
    </source>
</evidence>
<dbReference type="CDD" id="cd01011">
    <property type="entry name" value="nicotinamidase"/>
    <property type="match status" value="1"/>
</dbReference>
<comment type="pathway">
    <text evidence="6">Cofactor biosynthesis; nicotinate biosynthesis; nicotinate from nicotinamide: step 1/1.</text>
</comment>
<proteinExistence type="inferred from homology"/>
<dbReference type="GO" id="GO:0019363">
    <property type="term" value="P:pyridine nucleotide biosynthetic process"/>
    <property type="evidence" value="ECO:0007669"/>
    <property type="project" value="UniProtKB-KW"/>
</dbReference>
<organism evidence="10 11">
    <name type="scientific">Orchesella cincta</name>
    <name type="common">Springtail</name>
    <name type="synonym">Podura cincta</name>
    <dbReference type="NCBI Taxonomy" id="48709"/>
    <lineage>
        <taxon>Eukaryota</taxon>
        <taxon>Metazoa</taxon>
        <taxon>Ecdysozoa</taxon>
        <taxon>Arthropoda</taxon>
        <taxon>Hexapoda</taxon>
        <taxon>Collembola</taxon>
        <taxon>Entomobryomorpha</taxon>
        <taxon>Entomobryoidea</taxon>
        <taxon>Orchesellidae</taxon>
        <taxon>Orchesellinae</taxon>
        <taxon>Orchesella</taxon>
    </lineage>
</organism>
<comment type="similarity">
    <text evidence="1">Belongs to the isochorismatase family.</text>
</comment>
<dbReference type="Gene3D" id="3.40.50.850">
    <property type="entry name" value="Isochorismatase-like"/>
    <property type="match status" value="1"/>
</dbReference>
<keyword evidence="3" id="KW-0479">Metal-binding</keyword>
<dbReference type="OrthoDB" id="167809at2759"/>
<dbReference type="InterPro" id="IPR000868">
    <property type="entry name" value="Isochorismatase-like_dom"/>
</dbReference>
<dbReference type="PROSITE" id="PS00018">
    <property type="entry name" value="EF_HAND_1"/>
    <property type="match status" value="2"/>
</dbReference>
<dbReference type="SUPFAM" id="SSF47473">
    <property type="entry name" value="EF-hand"/>
    <property type="match status" value="1"/>
</dbReference>
<dbReference type="EC" id="3.5.1.19" evidence="7"/>
<evidence type="ECO:0000313" key="10">
    <source>
        <dbReference type="EMBL" id="ODN03138.1"/>
    </source>
</evidence>
<dbReference type="PANTHER" id="PTHR11080:SF2">
    <property type="entry name" value="LD05707P"/>
    <property type="match status" value="1"/>
</dbReference>
<dbReference type="Proteomes" id="UP000094527">
    <property type="component" value="Unassembled WGS sequence"/>
</dbReference>
<dbReference type="InterPro" id="IPR011992">
    <property type="entry name" value="EF-hand-dom_pair"/>
</dbReference>
<feature type="domain" description="EF-hand" evidence="9">
    <location>
        <begin position="155"/>
        <end position="190"/>
    </location>
</feature>
<dbReference type="Pfam" id="PF13499">
    <property type="entry name" value="EF-hand_7"/>
    <property type="match status" value="1"/>
</dbReference>
<dbReference type="OMA" id="NANETMQ"/>
<dbReference type="InterPro" id="IPR002048">
    <property type="entry name" value="EF_hand_dom"/>
</dbReference>
<reference evidence="10 11" key="1">
    <citation type="journal article" date="2016" name="Genome Biol. Evol.">
        <title>Gene Family Evolution Reflects Adaptation to Soil Environmental Stressors in the Genome of the Collembolan Orchesella cincta.</title>
        <authorList>
            <person name="Faddeeva-Vakhrusheva A."/>
            <person name="Derks M.F."/>
            <person name="Anvar S.Y."/>
            <person name="Agamennone V."/>
            <person name="Suring W."/>
            <person name="Smit S."/>
            <person name="van Straalen N.M."/>
            <person name="Roelofs D."/>
        </authorList>
    </citation>
    <scope>NUCLEOTIDE SEQUENCE [LARGE SCALE GENOMIC DNA]</scope>
    <source>
        <tissue evidence="10">Mixed pool</tissue>
    </source>
</reference>
<dbReference type="GO" id="GO:0005509">
    <property type="term" value="F:calcium ion binding"/>
    <property type="evidence" value="ECO:0007669"/>
    <property type="project" value="InterPro"/>
</dbReference>